<comment type="caution">
    <text evidence="2">The sequence shown here is derived from an EMBL/GenBank/DDBJ whole genome shotgun (WGS) entry which is preliminary data.</text>
</comment>
<feature type="compositionally biased region" description="Acidic residues" evidence="1">
    <location>
        <begin position="166"/>
        <end position="176"/>
    </location>
</feature>
<dbReference type="EMBL" id="JAHFXF010000597">
    <property type="protein sequence ID" value="KAG9685047.1"/>
    <property type="molecule type" value="Genomic_DNA"/>
</dbReference>
<evidence type="ECO:0000313" key="3">
    <source>
        <dbReference type="Proteomes" id="UP000779574"/>
    </source>
</evidence>
<name>A0A9P8J2V8_AURME</name>
<sequence>MSDAEDRIEEPFINSTMSSLEHHASTAQKRKMSHSDHLDDGTPPLHITNTSSNAADVKVAYNGPSSIYTVMLRVHNESSARPMPQAAFFGRDKALGFSLRVLLQWCDAHYDDYLWKGPESLRGGLVERYAAYHAQTGQQLAVADVIRVSIFDAKETEVVLKKEDMEKDESEVDEGNEEKLDEGHNAEHQEQVEEGSEENSEDTETTSTHSTQTQGPIFETTLADSAQAEEEEEIDLETLSALLAHNHQAAPGKYATGLATRLANRDEQDTVSGSRRRGAWREDHEMRVFGGSTEHDTY</sequence>
<evidence type="ECO:0000313" key="2">
    <source>
        <dbReference type="EMBL" id="KAG9685047.1"/>
    </source>
</evidence>
<gene>
    <name evidence="2" type="ORF">KCU76_g11985</name>
</gene>
<proteinExistence type="predicted"/>
<feature type="region of interest" description="Disordered" evidence="1">
    <location>
        <begin position="162"/>
        <end position="217"/>
    </location>
</feature>
<organism evidence="2 3">
    <name type="scientific">Aureobasidium melanogenum</name>
    <name type="common">Aureobasidium pullulans var. melanogenum</name>
    <dbReference type="NCBI Taxonomy" id="46634"/>
    <lineage>
        <taxon>Eukaryota</taxon>
        <taxon>Fungi</taxon>
        <taxon>Dikarya</taxon>
        <taxon>Ascomycota</taxon>
        <taxon>Pezizomycotina</taxon>
        <taxon>Dothideomycetes</taxon>
        <taxon>Dothideomycetidae</taxon>
        <taxon>Dothideales</taxon>
        <taxon>Saccotheciaceae</taxon>
        <taxon>Aureobasidium</taxon>
    </lineage>
</organism>
<feature type="region of interest" description="Disordered" evidence="1">
    <location>
        <begin position="1"/>
        <end position="49"/>
    </location>
</feature>
<reference evidence="2" key="2">
    <citation type="submission" date="2021-08" db="EMBL/GenBank/DDBJ databases">
        <authorList>
            <person name="Gostincar C."/>
            <person name="Sun X."/>
            <person name="Song Z."/>
            <person name="Gunde-Cimerman N."/>
        </authorList>
    </citation>
    <scope>NUCLEOTIDE SEQUENCE</scope>
    <source>
        <strain evidence="2">EXF-9911</strain>
    </source>
</reference>
<feature type="region of interest" description="Disordered" evidence="1">
    <location>
        <begin position="263"/>
        <end position="298"/>
    </location>
</feature>
<feature type="non-terminal residue" evidence="2">
    <location>
        <position position="298"/>
    </location>
</feature>
<feature type="compositionally biased region" description="Basic and acidic residues" evidence="1">
    <location>
        <begin position="177"/>
        <end position="191"/>
    </location>
</feature>
<feature type="compositionally biased region" description="Basic and acidic residues" evidence="1">
    <location>
        <begin position="279"/>
        <end position="298"/>
    </location>
</feature>
<feature type="compositionally biased region" description="Low complexity" evidence="1">
    <location>
        <begin position="205"/>
        <end position="214"/>
    </location>
</feature>
<reference evidence="2" key="1">
    <citation type="journal article" date="2021" name="J Fungi (Basel)">
        <title>Virulence traits and population genomics of the black yeast Aureobasidium melanogenum.</title>
        <authorList>
            <person name="Cernosa A."/>
            <person name="Sun X."/>
            <person name="Gostincar C."/>
            <person name="Fang C."/>
            <person name="Gunde-Cimerman N."/>
            <person name="Song Z."/>
        </authorList>
    </citation>
    <scope>NUCLEOTIDE SEQUENCE</scope>
    <source>
        <strain evidence="2">EXF-9911</strain>
    </source>
</reference>
<dbReference type="AlphaFoldDB" id="A0A9P8J2V8"/>
<protein>
    <submittedName>
        <fullName evidence="2">Uncharacterized protein</fullName>
    </submittedName>
</protein>
<dbReference type="Proteomes" id="UP000779574">
    <property type="component" value="Unassembled WGS sequence"/>
</dbReference>
<feature type="compositionally biased region" description="Acidic residues" evidence="1">
    <location>
        <begin position="192"/>
        <end position="204"/>
    </location>
</feature>
<evidence type="ECO:0000256" key="1">
    <source>
        <dbReference type="SAM" id="MobiDB-lite"/>
    </source>
</evidence>
<accession>A0A9P8J2V8</accession>
<dbReference type="OrthoDB" id="3883846at2759"/>